<feature type="compositionally biased region" description="Polar residues" evidence="2">
    <location>
        <begin position="335"/>
        <end position="344"/>
    </location>
</feature>
<feature type="compositionally biased region" description="Low complexity" evidence="2">
    <location>
        <begin position="369"/>
        <end position="391"/>
    </location>
</feature>
<proteinExistence type="predicted"/>
<evidence type="ECO:0000259" key="3">
    <source>
        <dbReference type="PROSITE" id="PS50102"/>
    </source>
</evidence>
<dbReference type="GeneID" id="118415387"/>
<dbReference type="SUPFAM" id="SSF54928">
    <property type="entry name" value="RNA-binding domain, RBD"/>
    <property type="match status" value="1"/>
</dbReference>
<sequence>MAGLGLKGVYVPASQHTLFIRGLRGDTDKDEIIDFFTKHGGKCSFDFFKQSDNKEVLFVALRFQRRDIAKDIFNKYNGKLIFGSRVQISWFKDFRRHSYSSRGHFRGRWQGKEQHFKRGTAIRTPGAHNLSGARGRGPMGFREKSVLRLRAAANPFIRKPGYRQFSSGDDEMYRAHSHSRSPSSRRTHSSHSPERRRQQSPQKHRSLTPVKHRSMTPTGHRSVSPQRYRSSATPPQQHMDPSRHHSMSPMRQHSPTSPHPHGRDYMEEYSPNMQAMGKRSRSSSLTRDHSPKRLRSSSYGDYIPEESTISHPPAGGGDNMASTSGMFASPGATAGPSQFSQSPLKRSVSPDRGGTSIQDIKRGLPARTPPRTSTSSTPSTPSNSHPSGSDSAADTPSKSPKPPAKKGSKNAAASKAASKNNSGKASPPPASKKMTSEGKGGENSNTASRHASGGKAGSKTLSKEDLMLKQIRKKRREIEEAYRQDCETIGTVCKMLITKDPTIEEKLSPALKECLKDLGDRCIQELKDAIKTLEDKSSS</sequence>
<dbReference type="Pfam" id="PF25234">
    <property type="entry name" value="Periphilin_C"/>
    <property type="match status" value="1"/>
</dbReference>
<feature type="compositionally biased region" description="Polar residues" evidence="2">
    <location>
        <begin position="215"/>
        <end position="236"/>
    </location>
</feature>
<dbReference type="InterPro" id="IPR057603">
    <property type="entry name" value="Periphilin-1_C"/>
</dbReference>
<dbReference type="Proteomes" id="UP000001554">
    <property type="component" value="Chromosome 5"/>
</dbReference>
<keyword evidence="1" id="KW-0694">RNA-binding</keyword>
<dbReference type="SMART" id="SM00360">
    <property type="entry name" value="RRM"/>
    <property type="match status" value="1"/>
</dbReference>
<feature type="domain" description="RRM" evidence="3">
    <location>
        <begin position="16"/>
        <end position="93"/>
    </location>
</feature>
<reference evidence="5" key="2">
    <citation type="submission" date="2025-08" db="UniProtKB">
        <authorList>
            <consortium name="RefSeq"/>
        </authorList>
    </citation>
    <scope>IDENTIFICATION</scope>
    <source>
        <strain evidence="5">S238N-H82</strain>
        <tissue evidence="5">Testes</tissue>
    </source>
</reference>
<dbReference type="CDD" id="cd22896">
    <property type="entry name" value="periphilin-like"/>
    <property type="match status" value="1"/>
</dbReference>
<evidence type="ECO:0000256" key="2">
    <source>
        <dbReference type="SAM" id="MobiDB-lite"/>
    </source>
</evidence>
<evidence type="ECO:0000313" key="5">
    <source>
        <dbReference type="RefSeq" id="XP_035675850.1"/>
    </source>
</evidence>
<dbReference type="Gene3D" id="3.30.70.330">
    <property type="match status" value="1"/>
</dbReference>
<dbReference type="GO" id="GO:0003723">
    <property type="term" value="F:RNA binding"/>
    <property type="evidence" value="ECO:0007669"/>
    <property type="project" value="UniProtKB-UniRule"/>
</dbReference>
<dbReference type="InterPro" id="IPR028851">
    <property type="entry name" value="Pphln1"/>
</dbReference>
<dbReference type="GO" id="GO:0045892">
    <property type="term" value="P:negative regulation of DNA-templated transcription"/>
    <property type="evidence" value="ECO:0007669"/>
    <property type="project" value="InterPro"/>
</dbReference>
<evidence type="ECO:0000256" key="1">
    <source>
        <dbReference type="PROSITE-ProRule" id="PRU00176"/>
    </source>
</evidence>
<evidence type="ECO:0000313" key="4">
    <source>
        <dbReference type="Proteomes" id="UP000001554"/>
    </source>
</evidence>
<dbReference type="PROSITE" id="PS50102">
    <property type="entry name" value="RRM"/>
    <property type="match status" value="1"/>
</dbReference>
<name>A0A9J7L5G5_BRAFL</name>
<keyword evidence="4" id="KW-1185">Reference proteome</keyword>
<protein>
    <submittedName>
        <fullName evidence="5">Serine/arginine repetitive matrix protein 1-like isoform X5</fullName>
    </submittedName>
</protein>
<dbReference type="InterPro" id="IPR035979">
    <property type="entry name" value="RBD_domain_sf"/>
</dbReference>
<accession>A0A9J7L5G5</accession>
<organism evidence="4 5">
    <name type="scientific">Branchiostoma floridae</name>
    <name type="common">Florida lancelet</name>
    <name type="synonym">Amphioxus</name>
    <dbReference type="NCBI Taxonomy" id="7739"/>
    <lineage>
        <taxon>Eukaryota</taxon>
        <taxon>Metazoa</taxon>
        <taxon>Chordata</taxon>
        <taxon>Cephalochordata</taxon>
        <taxon>Leptocardii</taxon>
        <taxon>Amphioxiformes</taxon>
        <taxon>Branchiostomatidae</taxon>
        <taxon>Branchiostoma</taxon>
    </lineage>
</organism>
<feature type="compositionally biased region" description="Basic residues" evidence="2">
    <location>
        <begin position="175"/>
        <end position="189"/>
    </location>
</feature>
<feature type="compositionally biased region" description="Basic residues" evidence="2">
    <location>
        <begin position="202"/>
        <end position="214"/>
    </location>
</feature>
<dbReference type="AlphaFoldDB" id="A0A9J7L5G5"/>
<dbReference type="CDD" id="cd00590">
    <property type="entry name" value="RRM_SF"/>
    <property type="match status" value="1"/>
</dbReference>
<feature type="region of interest" description="Disordered" evidence="2">
    <location>
        <begin position="160"/>
        <end position="466"/>
    </location>
</feature>
<dbReference type="PANTHER" id="PTHR15836">
    <property type="entry name" value="PERIPHILIN 1"/>
    <property type="match status" value="1"/>
</dbReference>
<dbReference type="Pfam" id="PF00076">
    <property type="entry name" value="RRM_1"/>
    <property type="match status" value="1"/>
</dbReference>
<gene>
    <name evidence="5" type="primary">LOC118415387</name>
</gene>
<dbReference type="PANTHER" id="PTHR15836:SF4">
    <property type="entry name" value="PERIPHILIN-1"/>
    <property type="match status" value="1"/>
</dbReference>
<dbReference type="InterPro" id="IPR000504">
    <property type="entry name" value="RRM_dom"/>
</dbReference>
<feature type="compositionally biased region" description="Low complexity" evidence="2">
    <location>
        <begin position="409"/>
        <end position="425"/>
    </location>
</feature>
<dbReference type="RefSeq" id="XP_035675850.1">
    <property type="nucleotide sequence ID" value="XM_035819957.1"/>
</dbReference>
<dbReference type="InterPro" id="IPR012677">
    <property type="entry name" value="Nucleotide-bd_a/b_plait_sf"/>
</dbReference>
<reference evidence="4" key="1">
    <citation type="journal article" date="2020" name="Nat. Ecol. Evol.">
        <title>Deeply conserved synteny resolves early events in vertebrate evolution.</title>
        <authorList>
            <person name="Simakov O."/>
            <person name="Marletaz F."/>
            <person name="Yue J.X."/>
            <person name="O'Connell B."/>
            <person name="Jenkins J."/>
            <person name="Brandt A."/>
            <person name="Calef R."/>
            <person name="Tung C.H."/>
            <person name="Huang T.K."/>
            <person name="Schmutz J."/>
            <person name="Satoh N."/>
            <person name="Yu J.K."/>
            <person name="Putnam N.H."/>
            <person name="Green R.E."/>
            <person name="Rokhsar D.S."/>
        </authorList>
    </citation>
    <scope>NUCLEOTIDE SEQUENCE [LARGE SCALE GENOMIC DNA]</scope>
    <source>
        <strain evidence="4">S238N-H82</strain>
    </source>
</reference>